<accession>A0A518E080</accession>
<protein>
    <submittedName>
        <fullName evidence="1">Uncharacterized protein</fullName>
    </submittedName>
</protein>
<keyword evidence="2" id="KW-1185">Reference proteome</keyword>
<sequence>MLNTQHGDAWAMLNTQHGDAWAIMFAVHDDSSKELQRVRQPDKKVKVRQIRLDLLVWAA</sequence>
<dbReference type="KEGG" id="lcre:Pla8534_53400"/>
<gene>
    <name evidence="1" type="ORF">Pla8534_53400</name>
</gene>
<reference evidence="1 2" key="1">
    <citation type="submission" date="2019-02" db="EMBL/GenBank/DDBJ databases">
        <title>Deep-cultivation of Planctomycetes and their phenomic and genomic characterization uncovers novel biology.</title>
        <authorList>
            <person name="Wiegand S."/>
            <person name="Jogler M."/>
            <person name="Boedeker C."/>
            <person name="Pinto D."/>
            <person name="Vollmers J."/>
            <person name="Rivas-Marin E."/>
            <person name="Kohn T."/>
            <person name="Peeters S.H."/>
            <person name="Heuer A."/>
            <person name="Rast P."/>
            <person name="Oberbeckmann S."/>
            <person name="Bunk B."/>
            <person name="Jeske O."/>
            <person name="Meyerdierks A."/>
            <person name="Storesund J.E."/>
            <person name="Kallscheuer N."/>
            <person name="Luecker S."/>
            <person name="Lage O.M."/>
            <person name="Pohl T."/>
            <person name="Merkel B.J."/>
            <person name="Hornburger P."/>
            <person name="Mueller R.-W."/>
            <person name="Bruemmer F."/>
            <person name="Labrenz M."/>
            <person name="Spormann A.M."/>
            <person name="Op den Camp H."/>
            <person name="Overmann J."/>
            <person name="Amann R."/>
            <person name="Jetten M.S.M."/>
            <person name="Mascher T."/>
            <person name="Medema M.H."/>
            <person name="Devos D.P."/>
            <person name="Kaster A.-K."/>
            <person name="Ovreas L."/>
            <person name="Rohde M."/>
            <person name="Galperin M.Y."/>
            <person name="Jogler C."/>
        </authorList>
    </citation>
    <scope>NUCLEOTIDE SEQUENCE [LARGE SCALE GENOMIC DNA]</scope>
    <source>
        <strain evidence="1 2">Pla85_3_4</strain>
    </source>
</reference>
<dbReference type="EMBL" id="CP036433">
    <property type="protein sequence ID" value="QDU97492.1"/>
    <property type="molecule type" value="Genomic_DNA"/>
</dbReference>
<name>A0A518E080_9BACT</name>
<dbReference type="Proteomes" id="UP000317648">
    <property type="component" value="Chromosome"/>
</dbReference>
<organism evidence="1 2">
    <name type="scientific">Lignipirellula cremea</name>
    <dbReference type="NCBI Taxonomy" id="2528010"/>
    <lineage>
        <taxon>Bacteria</taxon>
        <taxon>Pseudomonadati</taxon>
        <taxon>Planctomycetota</taxon>
        <taxon>Planctomycetia</taxon>
        <taxon>Pirellulales</taxon>
        <taxon>Pirellulaceae</taxon>
        <taxon>Lignipirellula</taxon>
    </lineage>
</organism>
<evidence type="ECO:0000313" key="2">
    <source>
        <dbReference type="Proteomes" id="UP000317648"/>
    </source>
</evidence>
<dbReference type="RefSeq" id="WP_145056261.1">
    <property type="nucleotide sequence ID" value="NZ_CP036433.1"/>
</dbReference>
<proteinExistence type="predicted"/>
<evidence type="ECO:0000313" key="1">
    <source>
        <dbReference type="EMBL" id="QDU97492.1"/>
    </source>
</evidence>
<dbReference type="AlphaFoldDB" id="A0A518E080"/>